<evidence type="ECO:0000256" key="2">
    <source>
        <dbReference type="ARBA" id="ARBA00023008"/>
    </source>
</evidence>
<evidence type="ECO:0000313" key="6">
    <source>
        <dbReference type="Proteomes" id="UP000276215"/>
    </source>
</evidence>
<dbReference type="PRINTS" id="PR00092">
    <property type="entry name" value="TYROSINASE"/>
</dbReference>
<dbReference type="InterPro" id="IPR002227">
    <property type="entry name" value="Tyrosinase_Cu-bd"/>
</dbReference>
<reference evidence="5 6" key="1">
    <citation type="journal article" date="2018" name="Nat. Ecol. Evol.">
        <title>Pezizomycetes genomes reveal the molecular basis of ectomycorrhizal truffle lifestyle.</title>
        <authorList>
            <person name="Murat C."/>
            <person name="Payen T."/>
            <person name="Noel B."/>
            <person name="Kuo A."/>
            <person name="Morin E."/>
            <person name="Chen J."/>
            <person name="Kohler A."/>
            <person name="Krizsan K."/>
            <person name="Balestrini R."/>
            <person name="Da Silva C."/>
            <person name="Montanini B."/>
            <person name="Hainaut M."/>
            <person name="Levati E."/>
            <person name="Barry K.W."/>
            <person name="Belfiori B."/>
            <person name="Cichocki N."/>
            <person name="Clum A."/>
            <person name="Dockter R.B."/>
            <person name="Fauchery L."/>
            <person name="Guy J."/>
            <person name="Iotti M."/>
            <person name="Le Tacon F."/>
            <person name="Lindquist E.A."/>
            <person name="Lipzen A."/>
            <person name="Malagnac F."/>
            <person name="Mello A."/>
            <person name="Molinier V."/>
            <person name="Miyauchi S."/>
            <person name="Poulain J."/>
            <person name="Riccioni C."/>
            <person name="Rubini A."/>
            <person name="Sitrit Y."/>
            <person name="Splivallo R."/>
            <person name="Traeger S."/>
            <person name="Wang M."/>
            <person name="Zifcakova L."/>
            <person name="Wipf D."/>
            <person name="Zambonelli A."/>
            <person name="Paolocci F."/>
            <person name="Nowrousian M."/>
            <person name="Ottonello S."/>
            <person name="Baldrian P."/>
            <person name="Spatafora J.W."/>
            <person name="Henrissat B."/>
            <person name="Nagy L.G."/>
            <person name="Aury J.M."/>
            <person name="Wincker P."/>
            <person name="Grigoriev I.V."/>
            <person name="Bonfante P."/>
            <person name="Martin F.M."/>
        </authorList>
    </citation>
    <scope>NUCLEOTIDE SEQUENCE [LARGE SCALE GENOMIC DNA]</scope>
    <source>
        <strain evidence="5 6">120613-1</strain>
    </source>
</reference>
<name>A0A3N4K4F4_9PEZI</name>
<dbReference type="SUPFAM" id="SSF48056">
    <property type="entry name" value="Di-copper centre-containing domain"/>
    <property type="match status" value="1"/>
</dbReference>
<protein>
    <submittedName>
        <fullName evidence="5">Di-copper centre-containing protein</fullName>
    </submittedName>
</protein>
<organism evidence="5 6">
    <name type="scientific">Choiromyces venosus 120613-1</name>
    <dbReference type="NCBI Taxonomy" id="1336337"/>
    <lineage>
        <taxon>Eukaryota</taxon>
        <taxon>Fungi</taxon>
        <taxon>Dikarya</taxon>
        <taxon>Ascomycota</taxon>
        <taxon>Pezizomycotina</taxon>
        <taxon>Pezizomycetes</taxon>
        <taxon>Pezizales</taxon>
        <taxon>Tuberaceae</taxon>
        <taxon>Choiromyces</taxon>
    </lineage>
</organism>
<feature type="domain" description="Tyrosinase copper-binding" evidence="4">
    <location>
        <begin position="100"/>
        <end position="117"/>
    </location>
</feature>
<dbReference type="InterPro" id="IPR008922">
    <property type="entry name" value="Di-copper_centre_dom_sf"/>
</dbReference>
<evidence type="ECO:0000313" key="5">
    <source>
        <dbReference type="EMBL" id="RPB03291.1"/>
    </source>
</evidence>
<dbReference type="EMBL" id="ML120363">
    <property type="protein sequence ID" value="RPB03291.1"/>
    <property type="molecule type" value="Genomic_DNA"/>
</dbReference>
<gene>
    <name evidence="5" type="ORF">L873DRAFT_1800865</name>
</gene>
<sequence>MSFRIPSVSACSKLLLAFSIGLSLVSAHPMAQAEDDAARGCKHPRIRKEWRQMSQRERADYHAALNCLHSIPGLYQDKVPGLSSYEDYVYLHKSHTPYVHLVGHFLPWHRYFLWTFETQLRDECGYKGAQPYWDYTLDEAVNLHSSPIFSPTAGFGGDGDYVANQTTPPDLPRGTGGGCIHDGPYANWTIHISRNTTLFREDRCLQRSINPDVAAYWTTPQRQADILAQPDYGWMSKVLEGGPSWETLGIHGAGHFIVGGTDGEVFTSNAEPLFYLHHANLDRIWWKWQQDEPSVRYSDISGPIRPWSNVLGPVYEGLPYGNVTLDFEMYLERVAGTIKVRDVMNTMAGMLCYEYTD</sequence>
<dbReference type="PANTHER" id="PTHR11474">
    <property type="entry name" value="TYROSINASE FAMILY MEMBER"/>
    <property type="match status" value="1"/>
</dbReference>
<feature type="signal peptide" evidence="3">
    <location>
        <begin position="1"/>
        <end position="27"/>
    </location>
</feature>
<accession>A0A3N4K4F4</accession>
<dbReference type="AlphaFoldDB" id="A0A3N4K4F4"/>
<dbReference type="PROSITE" id="PS00497">
    <property type="entry name" value="TYROSINASE_1"/>
    <property type="match status" value="1"/>
</dbReference>
<feature type="chain" id="PRO_5018084924" evidence="3">
    <location>
        <begin position="28"/>
        <end position="357"/>
    </location>
</feature>
<keyword evidence="3" id="KW-0732">Signal</keyword>
<keyword evidence="1" id="KW-0479">Metal-binding</keyword>
<evidence type="ECO:0000259" key="4">
    <source>
        <dbReference type="PROSITE" id="PS00497"/>
    </source>
</evidence>
<dbReference type="PANTHER" id="PTHR11474:SF126">
    <property type="entry name" value="TYROSINASE-LIKE PROTEIN TYR-1-RELATED"/>
    <property type="match status" value="1"/>
</dbReference>
<dbReference type="InterPro" id="IPR050316">
    <property type="entry name" value="Tyrosinase/Hemocyanin"/>
</dbReference>
<dbReference type="Gene3D" id="1.10.1280.10">
    <property type="entry name" value="Di-copper center containing domain from catechol oxidase"/>
    <property type="match status" value="1"/>
</dbReference>
<dbReference type="GO" id="GO:0046872">
    <property type="term" value="F:metal ion binding"/>
    <property type="evidence" value="ECO:0007669"/>
    <property type="project" value="UniProtKB-KW"/>
</dbReference>
<dbReference type="GO" id="GO:0016491">
    <property type="term" value="F:oxidoreductase activity"/>
    <property type="evidence" value="ECO:0007669"/>
    <property type="project" value="InterPro"/>
</dbReference>
<evidence type="ECO:0000256" key="3">
    <source>
        <dbReference type="SAM" id="SignalP"/>
    </source>
</evidence>
<dbReference type="Pfam" id="PF00264">
    <property type="entry name" value="Tyrosinase"/>
    <property type="match status" value="1"/>
</dbReference>
<evidence type="ECO:0000256" key="1">
    <source>
        <dbReference type="ARBA" id="ARBA00022723"/>
    </source>
</evidence>
<keyword evidence="6" id="KW-1185">Reference proteome</keyword>
<dbReference type="Proteomes" id="UP000276215">
    <property type="component" value="Unassembled WGS sequence"/>
</dbReference>
<proteinExistence type="predicted"/>
<dbReference type="OrthoDB" id="6132182at2759"/>
<dbReference type="STRING" id="1336337.A0A3N4K4F4"/>
<keyword evidence="2" id="KW-0186">Copper</keyword>